<dbReference type="InterPro" id="IPR007187">
    <property type="entry name" value="Nucleoporin_Nup133/Nup155_C"/>
</dbReference>
<dbReference type="GO" id="GO:0016973">
    <property type="term" value="P:poly(A)+ mRNA export from nucleus"/>
    <property type="evidence" value="ECO:0007669"/>
    <property type="project" value="TreeGrafter"/>
</dbReference>
<dbReference type="Proteomes" id="UP001159428">
    <property type="component" value="Unassembled WGS sequence"/>
</dbReference>
<dbReference type="Gene3D" id="2.130.10.10">
    <property type="entry name" value="YVTN repeat-like/Quinoprotein amine dehydrogenase"/>
    <property type="match status" value="1"/>
</dbReference>
<keyword evidence="8" id="KW-0472">Membrane</keyword>
<evidence type="ECO:0000256" key="3">
    <source>
        <dbReference type="ARBA" id="ARBA00022448"/>
    </source>
</evidence>
<comment type="subcellular location">
    <subcellularLocation>
        <location evidence="1">Nucleus envelope</location>
    </subcellularLocation>
</comment>
<dbReference type="AlphaFoldDB" id="A0AAU9XF50"/>
<evidence type="ECO:0000256" key="1">
    <source>
        <dbReference type="ARBA" id="ARBA00004259"/>
    </source>
</evidence>
<keyword evidence="6" id="KW-0811">Translocation</keyword>
<proteinExistence type="inferred from homology"/>
<keyword evidence="11" id="KW-1185">Reference proteome</keyword>
<name>A0AAU9XF50_9CNID</name>
<keyword evidence="4" id="KW-0509">mRNA transport</keyword>
<evidence type="ECO:0000256" key="7">
    <source>
        <dbReference type="ARBA" id="ARBA00023242"/>
    </source>
</evidence>
<evidence type="ECO:0000256" key="6">
    <source>
        <dbReference type="ARBA" id="ARBA00023010"/>
    </source>
</evidence>
<evidence type="ECO:0000259" key="9">
    <source>
        <dbReference type="Pfam" id="PF03177"/>
    </source>
</evidence>
<dbReference type="InterPro" id="IPR037624">
    <property type="entry name" value="Nup133-like"/>
</dbReference>
<evidence type="ECO:0000313" key="11">
    <source>
        <dbReference type="Proteomes" id="UP001159428"/>
    </source>
</evidence>
<evidence type="ECO:0000256" key="8">
    <source>
        <dbReference type="SAM" id="Phobius"/>
    </source>
</evidence>
<protein>
    <recommendedName>
        <fullName evidence="9">Nucleoporin Nup133/Nup155-like C-terminal domain-containing protein</fullName>
    </recommendedName>
</protein>
<gene>
    <name evidence="10" type="ORF">PMEA_00022633</name>
</gene>
<sequence>MFKAAVMNTPEGYGKSADDILVWCLDVAQTSSGILVLAAVAVRKPQSSQLFYFLGGVKTTPAPVSLSSLTALPYSVRYIEAHEDKLLDFKLLLSQQNSSAFVYNSNSIICVSVSEANEVLNKVDLQSPADSILGAGLYQGKPLFFSSKYGVITVAIMEAILSEQMDSSNVHSLEVTQKTGNLSLSDASFRDGDNHLQRLKSAFLLFCQGHIAEAQSICRILDGEELDNGVVALSEEIIDDFPVSDPRWAESIPAGGLSASTSLIILHQLEDKLKAHVFMVDFLKGVGLWKKLGVFESKEGQLLTCHLICEHGEKLKAAIALCKVDKKYQGVVDGTIGLVMKKRRLRSQIEGLTEQDVFFREVSRISDIFTCLLEYEEQLILKQKSSSSQPQTIAAVNTVLKEMLFEAWQYRQDQFETYQPSNPLTDMNFEHVPWTATAGPDGIRAVLLKQIKLTAKQGMGEFADQQTKSLLVQHMVDLADILLDGYVKQLQYLRNCPGVKSRFDEVNQEFEQDRRIVILPLVHQGQRSHAASLAEKYHDFGVLIELCETSGEQGTLQKYMTQFTDQGFSDYVFKWYMDKGERQKLMTIHVPEQQNDDLSRFLSSHHHLSWLHDIHLKSFYQAHRTLKALASEEACHLGKKKTLLSLSKLALLASDENNDAELEEIINEHKIILHQETLPSAVLQQAGLDVDSMAPLSPSELIELHVGDKNTGANEYDFKNALDILHLAVQTGAYDQEQATTMKLYIWRKALLRDDWPSLPTKDPLMTVRNTIFFRTVELAYNQGVELQEFIPSLESLIDGEELKNTGLSENATFHFLLKSGYERMERAAVLSL</sequence>
<dbReference type="SUPFAM" id="SSF117289">
    <property type="entry name" value="Nucleoporin domain"/>
    <property type="match status" value="1"/>
</dbReference>
<evidence type="ECO:0000256" key="4">
    <source>
        <dbReference type="ARBA" id="ARBA00022816"/>
    </source>
</evidence>
<feature type="domain" description="Nucleoporin Nup133/Nup155-like C-terminal" evidence="9">
    <location>
        <begin position="490"/>
        <end position="696"/>
    </location>
</feature>
<evidence type="ECO:0000256" key="2">
    <source>
        <dbReference type="ARBA" id="ARBA00005569"/>
    </source>
</evidence>
<dbReference type="Gene3D" id="1.20.58.1380">
    <property type="match status" value="1"/>
</dbReference>
<dbReference type="Pfam" id="PF03177">
    <property type="entry name" value="Nucleoporin_C"/>
    <property type="match status" value="1"/>
</dbReference>
<dbReference type="GO" id="GO:0000972">
    <property type="term" value="P:transcription-dependent tethering of RNA polymerase II gene DNA at nuclear periphery"/>
    <property type="evidence" value="ECO:0007669"/>
    <property type="project" value="TreeGrafter"/>
</dbReference>
<accession>A0AAU9XF50</accession>
<reference evidence="10 11" key="1">
    <citation type="submission" date="2022-05" db="EMBL/GenBank/DDBJ databases">
        <authorList>
            <consortium name="Genoscope - CEA"/>
            <person name="William W."/>
        </authorList>
    </citation>
    <scope>NUCLEOTIDE SEQUENCE [LARGE SCALE GENOMIC DNA]</scope>
</reference>
<comment type="caution">
    <text evidence="10">The sequence shown here is derived from an EMBL/GenBank/DDBJ whole genome shotgun (WGS) entry which is preliminary data.</text>
</comment>
<dbReference type="GO" id="GO:0031080">
    <property type="term" value="C:nuclear pore outer ring"/>
    <property type="evidence" value="ECO:0007669"/>
    <property type="project" value="TreeGrafter"/>
</dbReference>
<keyword evidence="5" id="KW-0653">Protein transport</keyword>
<keyword evidence="7" id="KW-0539">Nucleus</keyword>
<keyword evidence="8" id="KW-1133">Transmembrane helix</keyword>
<dbReference type="PANTHER" id="PTHR13405:SF11">
    <property type="entry name" value="NUCLEAR PORE COMPLEX PROTEIN NUP133"/>
    <property type="match status" value="1"/>
</dbReference>
<dbReference type="GO" id="GO:0006606">
    <property type="term" value="P:protein import into nucleus"/>
    <property type="evidence" value="ECO:0007669"/>
    <property type="project" value="TreeGrafter"/>
</dbReference>
<comment type="similarity">
    <text evidence="2">Belongs to the nucleoporin Nup133 family.</text>
</comment>
<evidence type="ECO:0000256" key="5">
    <source>
        <dbReference type="ARBA" id="ARBA00022927"/>
    </source>
</evidence>
<feature type="transmembrane region" description="Helical" evidence="8">
    <location>
        <begin position="20"/>
        <end position="42"/>
    </location>
</feature>
<dbReference type="InterPro" id="IPR015943">
    <property type="entry name" value="WD40/YVTN_repeat-like_dom_sf"/>
</dbReference>
<dbReference type="Gene3D" id="1.25.40.700">
    <property type="match status" value="1"/>
</dbReference>
<evidence type="ECO:0000313" key="10">
    <source>
        <dbReference type="EMBL" id="CAH3145554.1"/>
    </source>
</evidence>
<keyword evidence="8" id="KW-0812">Transmembrane</keyword>
<dbReference type="PANTHER" id="PTHR13405">
    <property type="entry name" value="NUCLEAR PORE COMPLEX PROTEIN NUP133"/>
    <property type="match status" value="1"/>
</dbReference>
<dbReference type="GO" id="GO:0017056">
    <property type="term" value="F:structural constituent of nuclear pore"/>
    <property type="evidence" value="ECO:0007669"/>
    <property type="project" value="InterPro"/>
</dbReference>
<keyword evidence="3" id="KW-0813">Transport</keyword>
<organism evidence="10 11">
    <name type="scientific">Pocillopora meandrina</name>
    <dbReference type="NCBI Taxonomy" id="46732"/>
    <lineage>
        <taxon>Eukaryota</taxon>
        <taxon>Metazoa</taxon>
        <taxon>Cnidaria</taxon>
        <taxon>Anthozoa</taxon>
        <taxon>Hexacorallia</taxon>
        <taxon>Scleractinia</taxon>
        <taxon>Astrocoeniina</taxon>
        <taxon>Pocilloporidae</taxon>
        <taxon>Pocillopora</taxon>
    </lineage>
</organism>
<dbReference type="EMBL" id="CALNXJ010000040">
    <property type="protein sequence ID" value="CAH3145554.1"/>
    <property type="molecule type" value="Genomic_DNA"/>
</dbReference>